<dbReference type="PANTHER" id="PTHR34977:SF1">
    <property type="entry name" value="UPF0337 PROTEIN YJBJ"/>
    <property type="match status" value="1"/>
</dbReference>
<dbReference type="InterPro" id="IPR050423">
    <property type="entry name" value="UPF0337_stress_rsp"/>
</dbReference>
<dbReference type="InterPro" id="IPR036629">
    <property type="entry name" value="YjbJ_sf"/>
</dbReference>
<protein>
    <submittedName>
        <fullName evidence="3">Uncharacterized protein YjbJ (UPF0337 family)</fullName>
    </submittedName>
</protein>
<evidence type="ECO:0000313" key="4">
    <source>
        <dbReference type="Proteomes" id="UP000253529"/>
    </source>
</evidence>
<dbReference type="InterPro" id="IPR026042">
    <property type="entry name" value="YjbJ"/>
</dbReference>
<dbReference type="Gene3D" id="1.10.1470.10">
    <property type="entry name" value="YjbJ"/>
    <property type="match status" value="1"/>
</dbReference>
<keyword evidence="4" id="KW-1185">Reference proteome</keyword>
<dbReference type="Pfam" id="PF05532">
    <property type="entry name" value="CsbD"/>
    <property type="match status" value="1"/>
</dbReference>
<organism evidence="3 4">
    <name type="scientific">Roseiarcus fermentans</name>
    <dbReference type="NCBI Taxonomy" id="1473586"/>
    <lineage>
        <taxon>Bacteria</taxon>
        <taxon>Pseudomonadati</taxon>
        <taxon>Pseudomonadota</taxon>
        <taxon>Alphaproteobacteria</taxon>
        <taxon>Hyphomicrobiales</taxon>
        <taxon>Roseiarcaceae</taxon>
        <taxon>Roseiarcus</taxon>
    </lineage>
</organism>
<dbReference type="PANTHER" id="PTHR34977">
    <property type="entry name" value="UPF0337 PROTEIN YJBJ"/>
    <property type="match status" value="1"/>
</dbReference>
<proteinExistence type="inferred from homology"/>
<evidence type="ECO:0000313" key="3">
    <source>
        <dbReference type="EMBL" id="RBP03756.1"/>
    </source>
</evidence>
<name>A0A366EP61_9HYPH</name>
<dbReference type="RefSeq" id="WP_113892443.1">
    <property type="nucleotide sequence ID" value="NZ_QNRK01000042.1"/>
</dbReference>
<dbReference type="PIRSF" id="PIRSF039008">
    <property type="entry name" value="YjbJ"/>
    <property type="match status" value="1"/>
</dbReference>
<dbReference type="Proteomes" id="UP000253529">
    <property type="component" value="Unassembled WGS sequence"/>
</dbReference>
<evidence type="ECO:0000256" key="1">
    <source>
        <dbReference type="ARBA" id="ARBA00009129"/>
    </source>
</evidence>
<accession>A0A366EP61</accession>
<comment type="caution">
    <text evidence="3">The sequence shown here is derived from an EMBL/GenBank/DDBJ whole genome shotgun (WGS) entry which is preliminary data.</text>
</comment>
<dbReference type="InterPro" id="IPR008462">
    <property type="entry name" value="CsbD"/>
</dbReference>
<comment type="similarity">
    <text evidence="1">Belongs to the UPF0337 (CsbD) family.</text>
</comment>
<reference evidence="3 4" key="1">
    <citation type="submission" date="2018-06" db="EMBL/GenBank/DDBJ databases">
        <title>Genomic Encyclopedia of Type Strains, Phase IV (KMG-IV): sequencing the most valuable type-strain genomes for metagenomic binning, comparative biology and taxonomic classification.</title>
        <authorList>
            <person name="Goeker M."/>
        </authorList>
    </citation>
    <scope>NUCLEOTIDE SEQUENCE [LARGE SCALE GENOMIC DNA]</scope>
    <source>
        <strain evidence="3 4">DSM 24875</strain>
    </source>
</reference>
<sequence length="67" mass="7854">MDWDRIQGSWKQMTGKVKEQWGALTDDDLTTIDGQRDQLEGKIQERYGLAKDEAREAVEAWRTRQTI</sequence>
<dbReference type="SUPFAM" id="SSF69047">
    <property type="entry name" value="Hypothetical protein YjbJ"/>
    <property type="match status" value="1"/>
</dbReference>
<dbReference type="AlphaFoldDB" id="A0A366EP61"/>
<dbReference type="EMBL" id="QNRK01000042">
    <property type="protein sequence ID" value="RBP03756.1"/>
    <property type="molecule type" value="Genomic_DNA"/>
</dbReference>
<evidence type="ECO:0000259" key="2">
    <source>
        <dbReference type="Pfam" id="PF05532"/>
    </source>
</evidence>
<dbReference type="OrthoDB" id="9796058at2"/>
<gene>
    <name evidence="3" type="ORF">DFR50_1423</name>
</gene>
<feature type="domain" description="CsbD-like" evidence="2">
    <location>
        <begin position="4"/>
        <end position="55"/>
    </location>
</feature>